<evidence type="ECO:0000313" key="3">
    <source>
        <dbReference type="EMBL" id="SOD98905.1"/>
    </source>
</evidence>
<dbReference type="InterPro" id="IPR000914">
    <property type="entry name" value="SBP_5_dom"/>
</dbReference>
<dbReference type="PANTHER" id="PTHR30290">
    <property type="entry name" value="PERIPLASMIC BINDING COMPONENT OF ABC TRANSPORTER"/>
    <property type="match status" value="1"/>
</dbReference>
<gene>
    <name evidence="3" type="ORF">SAMN06272739_2082</name>
</gene>
<dbReference type="AlphaFoldDB" id="A0A286GTP0"/>
<feature type="transmembrane region" description="Helical" evidence="1">
    <location>
        <begin position="32"/>
        <end position="53"/>
    </location>
</feature>
<keyword evidence="1" id="KW-0812">Transmembrane</keyword>
<dbReference type="OrthoDB" id="5240629at2"/>
<dbReference type="SUPFAM" id="SSF53850">
    <property type="entry name" value="Periplasmic binding protein-like II"/>
    <property type="match status" value="1"/>
</dbReference>
<evidence type="ECO:0000256" key="1">
    <source>
        <dbReference type="SAM" id="Phobius"/>
    </source>
</evidence>
<dbReference type="Gene3D" id="3.40.190.10">
    <property type="entry name" value="Periplasmic binding protein-like II"/>
    <property type="match status" value="1"/>
</dbReference>
<keyword evidence="1" id="KW-0472">Membrane</keyword>
<evidence type="ECO:0000313" key="4">
    <source>
        <dbReference type="Proteomes" id="UP000219482"/>
    </source>
</evidence>
<dbReference type="Pfam" id="PF00496">
    <property type="entry name" value="SBP_bac_5"/>
    <property type="match status" value="1"/>
</dbReference>
<evidence type="ECO:0000259" key="2">
    <source>
        <dbReference type="Pfam" id="PF00496"/>
    </source>
</evidence>
<reference evidence="4" key="1">
    <citation type="submission" date="2017-09" db="EMBL/GenBank/DDBJ databases">
        <authorList>
            <person name="Varghese N."/>
            <person name="Submissions S."/>
        </authorList>
    </citation>
    <scope>NUCLEOTIDE SEQUENCE [LARGE SCALE GENOMIC DNA]</scope>
    <source>
        <strain evidence="4">DSM 44270</strain>
    </source>
</reference>
<dbReference type="Gene3D" id="3.10.105.10">
    <property type="entry name" value="Dipeptide-binding Protein, Domain 3"/>
    <property type="match status" value="1"/>
</dbReference>
<dbReference type="InterPro" id="IPR030678">
    <property type="entry name" value="Peptide/Ni-bd"/>
</dbReference>
<proteinExistence type="predicted"/>
<dbReference type="InterPro" id="IPR039424">
    <property type="entry name" value="SBP_5"/>
</dbReference>
<dbReference type="Proteomes" id="UP000219482">
    <property type="component" value="Unassembled WGS sequence"/>
</dbReference>
<dbReference type="GO" id="GO:0015833">
    <property type="term" value="P:peptide transport"/>
    <property type="evidence" value="ECO:0007669"/>
    <property type="project" value="TreeGrafter"/>
</dbReference>
<sequence>MGWGRQQPVEKIQERRGDRLPAWARALPRRRILAAVAVVVLVVVIAVSCGGGAGGRADVPVVEGAPDAGVSGVRAPSTTTGETLRVVSAEIDSLDPQRSYLPGVWNLMRLYTRTLVTYSSEPGRTDELVPDLATDLGTPSEDGLSWTFTLREGVRFETGRPITSRDVKYGIERSFASDVIVGGPTYVVDLFDVPGNEYAGPYQDEAADKLGLPTIETPDDRTIVFRLRAPQRDLPFVLALPSSSPVPIGNDSGAGYGADPVSSGPYAVTSVDQAAGILLERNPQWDPATDDVRTALPDRVVVRTGLNAVERDQALLAGSADVDITGAGVHSATTARLDADDDRPLRDRIDDTTTGSLRLLALPTDVAPMTDPHCRAAVAASVDRAAVQEQLGGGVNAVRRSVLWPRSLDGGPEDPDPGPDLSAARASLEACGMPDGFSTVLAVADTPAGVRVAEEIAAQLAEVGIQADVRPLDATSFYATDVGNPDSVAANGYGIILATSTADFPTPGSFLAPLVDGRSIRSVGNTNYARFDDPAVSGLVDAARAAGETAAWREVVSAVDAAAAYVPLAETRIQLLAGQRLRNAVVMQPYSGYDLATAGVR</sequence>
<organism evidence="3 4">
    <name type="scientific">Blastococcus haudaquaticus</name>
    <dbReference type="NCBI Taxonomy" id="1938745"/>
    <lineage>
        <taxon>Bacteria</taxon>
        <taxon>Bacillati</taxon>
        <taxon>Actinomycetota</taxon>
        <taxon>Actinomycetes</taxon>
        <taxon>Geodermatophilales</taxon>
        <taxon>Geodermatophilaceae</taxon>
        <taxon>Blastococcus</taxon>
    </lineage>
</organism>
<keyword evidence="1" id="KW-1133">Transmembrane helix</keyword>
<dbReference type="PIRSF" id="PIRSF002741">
    <property type="entry name" value="MppA"/>
    <property type="match status" value="1"/>
</dbReference>
<accession>A0A286GTP0</accession>
<dbReference type="GO" id="GO:0042597">
    <property type="term" value="C:periplasmic space"/>
    <property type="evidence" value="ECO:0007669"/>
    <property type="project" value="UniProtKB-ARBA"/>
</dbReference>
<dbReference type="CDD" id="cd08506">
    <property type="entry name" value="PBP2_clavulanate_OppA2"/>
    <property type="match status" value="1"/>
</dbReference>
<dbReference type="EMBL" id="OCNK01000002">
    <property type="protein sequence ID" value="SOD98905.1"/>
    <property type="molecule type" value="Genomic_DNA"/>
</dbReference>
<feature type="domain" description="Solute-binding protein family 5" evidence="2">
    <location>
        <begin position="127"/>
        <end position="517"/>
    </location>
</feature>
<protein>
    <submittedName>
        <fullName evidence="3">Peptide/nickel transport system substrate-binding protein</fullName>
    </submittedName>
</protein>
<dbReference type="GO" id="GO:1904680">
    <property type="term" value="F:peptide transmembrane transporter activity"/>
    <property type="evidence" value="ECO:0007669"/>
    <property type="project" value="TreeGrafter"/>
</dbReference>
<keyword evidence="4" id="KW-1185">Reference proteome</keyword>
<name>A0A286GTP0_9ACTN</name>
<dbReference type="GO" id="GO:0043190">
    <property type="term" value="C:ATP-binding cassette (ABC) transporter complex"/>
    <property type="evidence" value="ECO:0007669"/>
    <property type="project" value="InterPro"/>
</dbReference>
<dbReference type="PANTHER" id="PTHR30290:SF83">
    <property type="entry name" value="ABC TRANSPORTER SUBSTRATE-BINDING PROTEIN"/>
    <property type="match status" value="1"/>
</dbReference>